<dbReference type="OMA" id="XSSSASA"/>
<evidence type="ECO:0000256" key="2">
    <source>
        <dbReference type="SAM" id="Phobius"/>
    </source>
</evidence>
<dbReference type="GO" id="GO:0042157">
    <property type="term" value="P:lipoprotein metabolic process"/>
    <property type="evidence" value="ECO:0007669"/>
    <property type="project" value="InterPro"/>
</dbReference>
<feature type="transmembrane region" description="Helical" evidence="2">
    <location>
        <begin position="56"/>
        <end position="76"/>
    </location>
</feature>
<evidence type="ECO:0000313" key="3">
    <source>
        <dbReference type="Ensembl" id="ENSSAUP00010068583.1"/>
    </source>
</evidence>
<dbReference type="Proteomes" id="UP000472265">
    <property type="component" value="Chromosome 23"/>
</dbReference>
<dbReference type="PANTHER" id="PTHR14096">
    <property type="entry name" value="APOLIPOPROTEIN L"/>
    <property type="match status" value="1"/>
</dbReference>
<keyword evidence="2" id="KW-1133">Transmembrane helix</keyword>
<keyword evidence="4" id="KW-1185">Reference proteome</keyword>
<dbReference type="GeneTree" id="ENSGT01030000234599"/>
<proteinExistence type="inferred from homology"/>
<name>A0A671Z0R0_SPAAU</name>
<dbReference type="Pfam" id="PF05461">
    <property type="entry name" value="ApoL"/>
    <property type="match status" value="1"/>
</dbReference>
<evidence type="ECO:0000256" key="1">
    <source>
        <dbReference type="ARBA" id="ARBA00010090"/>
    </source>
</evidence>
<comment type="similarity">
    <text evidence="1">Belongs to the apolipoprotein L family.</text>
</comment>
<accession>A0A671Z0R0</accession>
<dbReference type="InParanoid" id="A0A671Z0R0"/>
<dbReference type="GO" id="GO:0005576">
    <property type="term" value="C:extracellular region"/>
    <property type="evidence" value="ECO:0007669"/>
    <property type="project" value="InterPro"/>
</dbReference>
<reference evidence="3" key="1">
    <citation type="submission" date="2021-04" db="EMBL/GenBank/DDBJ databases">
        <authorList>
            <consortium name="Wellcome Sanger Institute Data Sharing"/>
        </authorList>
    </citation>
    <scope>NUCLEOTIDE SEQUENCE [LARGE SCALE GENOMIC DNA]</scope>
</reference>
<organism evidence="3 4">
    <name type="scientific">Sparus aurata</name>
    <name type="common">Gilthead sea bream</name>
    <dbReference type="NCBI Taxonomy" id="8175"/>
    <lineage>
        <taxon>Eukaryota</taxon>
        <taxon>Metazoa</taxon>
        <taxon>Chordata</taxon>
        <taxon>Craniata</taxon>
        <taxon>Vertebrata</taxon>
        <taxon>Euteleostomi</taxon>
        <taxon>Actinopterygii</taxon>
        <taxon>Neopterygii</taxon>
        <taxon>Teleostei</taxon>
        <taxon>Neoteleostei</taxon>
        <taxon>Acanthomorphata</taxon>
        <taxon>Eupercaria</taxon>
        <taxon>Spariformes</taxon>
        <taxon>Sparidae</taxon>
        <taxon>Sparus</taxon>
    </lineage>
</organism>
<protein>
    <submittedName>
        <fullName evidence="3">Apolipoprotein L</fullName>
    </submittedName>
</protein>
<sequence>MDQNFRLVFWFPDVSCSGFIDKFNMRQPRMLKFLTDLEEGAVQLNKMKKGAKISSVAGSSVGAVGAVLSIVSLALIPVTAGVCLIAGGAALGVTSGVNSVVTTATEKGVNHTQQKTANEVFQSFMEDVQSLQGCLEDVMGQIGSNLEANGKELVVGVGKVLSKVGIVGKGIASLSDTASALLCNSEEVILTVGKVVAQEGKVSGNVPRVALDIPDIAQAAAKGPLALNMSARVGFIALNALFLGVDMFFICKDGYSLSKGSETEVSQFIRARAALWSSEMDSWKKIHDSLCEGQKTSEEYRAILDEIFYPERAIKKNYSLCKVLRELCTCLDLSLKCSIVAVL</sequence>
<dbReference type="Ensembl" id="ENSSAUT00010071769.1">
    <property type="protein sequence ID" value="ENSSAUP00010068583.1"/>
    <property type="gene ID" value="ENSSAUG00010027220.1"/>
</dbReference>
<dbReference type="AlphaFoldDB" id="A0A671Z0R0"/>
<dbReference type="PANTHER" id="PTHR14096:SF57">
    <property type="entry name" value="APOLIPOPROTEIN L4"/>
    <property type="match status" value="1"/>
</dbReference>
<dbReference type="GO" id="GO:0006869">
    <property type="term" value="P:lipid transport"/>
    <property type="evidence" value="ECO:0007669"/>
    <property type="project" value="InterPro"/>
</dbReference>
<reference evidence="3" key="3">
    <citation type="submission" date="2025-09" db="UniProtKB">
        <authorList>
            <consortium name="Ensembl"/>
        </authorList>
    </citation>
    <scope>IDENTIFICATION</scope>
</reference>
<keyword evidence="2" id="KW-0472">Membrane</keyword>
<keyword evidence="2" id="KW-0812">Transmembrane</keyword>
<dbReference type="InterPro" id="IPR008405">
    <property type="entry name" value="ApoL"/>
</dbReference>
<dbReference type="GO" id="GO:0008289">
    <property type="term" value="F:lipid binding"/>
    <property type="evidence" value="ECO:0007669"/>
    <property type="project" value="InterPro"/>
</dbReference>
<reference evidence="3" key="2">
    <citation type="submission" date="2025-08" db="UniProtKB">
        <authorList>
            <consortium name="Ensembl"/>
        </authorList>
    </citation>
    <scope>IDENTIFICATION</scope>
</reference>
<evidence type="ECO:0000313" key="4">
    <source>
        <dbReference type="Proteomes" id="UP000472265"/>
    </source>
</evidence>
<dbReference type="GO" id="GO:0016020">
    <property type="term" value="C:membrane"/>
    <property type="evidence" value="ECO:0007669"/>
    <property type="project" value="TreeGrafter"/>
</dbReference>